<keyword evidence="6 10" id="KW-0560">Oxidoreductase</keyword>
<keyword evidence="5 9" id="KW-0479">Metal-binding</keyword>
<comment type="similarity">
    <text evidence="3 10">Belongs to the cytochrome P450 family.</text>
</comment>
<dbReference type="GO" id="GO:0020037">
    <property type="term" value="F:heme binding"/>
    <property type="evidence" value="ECO:0007669"/>
    <property type="project" value="InterPro"/>
</dbReference>
<dbReference type="GO" id="GO:0004497">
    <property type="term" value="F:monooxygenase activity"/>
    <property type="evidence" value="ECO:0007669"/>
    <property type="project" value="UniProtKB-KW"/>
</dbReference>
<accession>M2THC4</accession>
<dbReference type="InterPro" id="IPR001128">
    <property type="entry name" value="Cyt_P450"/>
</dbReference>
<dbReference type="InterPro" id="IPR017972">
    <property type="entry name" value="Cyt_P450_CS"/>
</dbReference>
<dbReference type="PROSITE" id="PS00086">
    <property type="entry name" value="CYTOCHROME_P450"/>
    <property type="match status" value="1"/>
</dbReference>
<evidence type="ECO:0000256" key="8">
    <source>
        <dbReference type="ARBA" id="ARBA00023033"/>
    </source>
</evidence>
<dbReference type="PRINTS" id="PR00465">
    <property type="entry name" value="EP450IV"/>
</dbReference>
<sequence length="548" mass="62027">MCGRRDVLIRTLQGIRMRYRSEPNHLETLESPKVPFPISLPPLGLNPVTTSILLAAVIAVFILGRKNSKLPHANPPAWYALKTINQLDSVQNGMKILEDGRKRFPDQPFRMIKNTGEVIVFPERFANTLRNEEGLSFAAVAMQDFHGNTPGFTAVKIMEHQGQVLQNVARKPLTKLLNTVTEPLASEAIFAINHTLGHPTDWQDTLILDSILDIIARLSSRVFLGDKLCRNEDWLKITKQYTVSMAQAAFMLTPVPLSLRFLVAMFSKQCGVVRRQLRRAQELIRPVIEERRLLKEQARKEGKPIPKFNDAIEWGEQECKGISYDPASLQLSLSVAAIHTTSDLLSKLLILLAREPELIEPLREEIITVLKRDGWSKNSLFNMKLVDSAMKEAQRLMPIEQLAMRRIATKDVHIAELNITIRKGEYVSVDDSHGASLPAGEDVQKFDIYRWLRLRETPEFANKAHFVSTSPEHLAFGHGTHACPGRFFAANEIKIALCFLLLQYDWELAPGTTADLSPFGLSFLVDPKSTLRYRKREAEIDLEALKFE</sequence>
<dbReference type="OrthoDB" id="1844152at2759"/>
<feature type="binding site" description="axial binding residue" evidence="9">
    <location>
        <position position="483"/>
    </location>
    <ligand>
        <name>heme</name>
        <dbReference type="ChEBI" id="CHEBI:30413"/>
    </ligand>
    <ligandPart>
        <name>Fe</name>
        <dbReference type="ChEBI" id="CHEBI:18248"/>
    </ligandPart>
</feature>
<keyword evidence="12" id="KW-1185">Reference proteome</keyword>
<dbReference type="EMBL" id="KB445586">
    <property type="protein sequence ID" value="EMD85899.1"/>
    <property type="molecule type" value="Genomic_DNA"/>
</dbReference>
<dbReference type="Proteomes" id="UP000016936">
    <property type="component" value="Unassembled WGS sequence"/>
</dbReference>
<evidence type="ECO:0000256" key="4">
    <source>
        <dbReference type="ARBA" id="ARBA00022617"/>
    </source>
</evidence>
<evidence type="ECO:0000256" key="2">
    <source>
        <dbReference type="ARBA" id="ARBA00004685"/>
    </source>
</evidence>
<dbReference type="Gene3D" id="1.10.630.10">
    <property type="entry name" value="Cytochrome P450"/>
    <property type="match status" value="1"/>
</dbReference>
<dbReference type="STRING" id="701091.M2THC4"/>
<gene>
    <name evidence="11" type="ORF">COCHEDRAFT_1160844</name>
</gene>
<evidence type="ECO:0000256" key="9">
    <source>
        <dbReference type="PIRSR" id="PIRSR602403-1"/>
    </source>
</evidence>
<dbReference type="InterPro" id="IPR036396">
    <property type="entry name" value="Cyt_P450_sf"/>
</dbReference>
<dbReference type="OMA" id="QNVARKP"/>
<proteinExistence type="inferred from homology"/>
<dbReference type="SUPFAM" id="SSF48264">
    <property type="entry name" value="Cytochrome P450"/>
    <property type="match status" value="1"/>
</dbReference>
<evidence type="ECO:0000256" key="6">
    <source>
        <dbReference type="ARBA" id="ARBA00023002"/>
    </source>
</evidence>
<dbReference type="AlphaFoldDB" id="M2THC4"/>
<dbReference type="CDD" id="cd11041">
    <property type="entry name" value="CYP503A1-like"/>
    <property type="match status" value="1"/>
</dbReference>
<keyword evidence="7 9" id="KW-0408">Iron</keyword>
<dbReference type="HOGENOM" id="CLU_022195_0_3_1"/>
<dbReference type="GO" id="GO:0005506">
    <property type="term" value="F:iron ion binding"/>
    <property type="evidence" value="ECO:0007669"/>
    <property type="project" value="InterPro"/>
</dbReference>
<comment type="pathway">
    <text evidence="2">Mycotoxin biosynthesis.</text>
</comment>
<keyword evidence="8 10" id="KW-0503">Monooxygenase</keyword>
<keyword evidence="4 9" id="KW-0349">Heme</keyword>
<organism evidence="11 12">
    <name type="scientific">Cochliobolus heterostrophus (strain C5 / ATCC 48332 / race O)</name>
    <name type="common">Southern corn leaf blight fungus</name>
    <name type="synonym">Bipolaris maydis</name>
    <dbReference type="NCBI Taxonomy" id="701091"/>
    <lineage>
        <taxon>Eukaryota</taxon>
        <taxon>Fungi</taxon>
        <taxon>Dikarya</taxon>
        <taxon>Ascomycota</taxon>
        <taxon>Pezizomycotina</taxon>
        <taxon>Dothideomycetes</taxon>
        <taxon>Pleosporomycetidae</taxon>
        <taxon>Pleosporales</taxon>
        <taxon>Pleosporineae</taxon>
        <taxon>Pleosporaceae</taxon>
        <taxon>Bipolaris</taxon>
    </lineage>
</organism>
<dbReference type="GO" id="GO:0016705">
    <property type="term" value="F:oxidoreductase activity, acting on paired donors, with incorporation or reduction of molecular oxygen"/>
    <property type="evidence" value="ECO:0007669"/>
    <property type="project" value="InterPro"/>
</dbReference>
<evidence type="ECO:0000256" key="1">
    <source>
        <dbReference type="ARBA" id="ARBA00001971"/>
    </source>
</evidence>
<dbReference type="PANTHER" id="PTHR46206">
    <property type="entry name" value="CYTOCHROME P450"/>
    <property type="match status" value="1"/>
</dbReference>
<reference evidence="11 12" key="1">
    <citation type="journal article" date="2012" name="PLoS Pathog.">
        <title>Diverse lifestyles and strategies of plant pathogenesis encoded in the genomes of eighteen Dothideomycetes fungi.</title>
        <authorList>
            <person name="Ohm R.A."/>
            <person name="Feau N."/>
            <person name="Henrissat B."/>
            <person name="Schoch C.L."/>
            <person name="Horwitz B.A."/>
            <person name="Barry K.W."/>
            <person name="Condon B.J."/>
            <person name="Copeland A.C."/>
            <person name="Dhillon B."/>
            <person name="Glaser F."/>
            <person name="Hesse C.N."/>
            <person name="Kosti I."/>
            <person name="LaButti K."/>
            <person name="Lindquist E.A."/>
            <person name="Lucas S."/>
            <person name="Salamov A.A."/>
            <person name="Bradshaw R.E."/>
            <person name="Ciuffetti L."/>
            <person name="Hamelin R.C."/>
            <person name="Kema G.H.J."/>
            <person name="Lawrence C."/>
            <person name="Scott J.A."/>
            <person name="Spatafora J.W."/>
            <person name="Turgeon B.G."/>
            <person name="de Wit P.J.G.M."/>
            <person name="Zhong S."/>
            <person name="Goodwin S.B."/>
            <person name="Grigoriev I.V."/>
        </authorList>
    </citation>
    <scope>NUCLEOTIDE SEQUENCE [LARGE SCALE GENOMIC DNA]</scope>
    <source>
        <strain evidence="12">C5 / ATCC 48332 / race O</strain>
    </source>
</reference>
<dbReference type="PRINTS" id="PR00385">
    <property type="entry name" value="P450"/>
</dbReference>
<dbReference type="InterPro" id="IPR002403">
    <property type="entry name" value="Cyt_P450_E_grp-IV"/>
</dbReference>
<comment type="cofactor">
    <cofactor evidence="1 9">
        <name>heme</name>
        <dbReference type="ChEBI" id="CHEBI:30413"/>
    </cofactor>
</comment>
<dbReference type="Pfam" id="PF00067">
    <property type="entry name" value="p450"/>
    <property type="match status" value="1"/>
</dbReference>
<evidence type="ECO:0000313" key="11">
    <source>
        <dbReference type="EMBL" id="EMD85899.1"/>
    </source>
</evidence>
<evidence type="ECO:0000256" key="3">
    <source>
        <dbReference type="ARBA" id="ARBA00010617"/>
    </source>
</evidence>
<dbReference type="PANTHER" id="PTHR46206:SF2">
    <property type="entry name" value="CYTOCHROME P450 MONOOXYGENASE AUSG-RELATED"/>
    <property type="match status" value="1"/>
</dbReference>
<evidence type="ECO:0000256" key="10">
    <source>
        <dbReference type="RuleBase" id="RU000461"/>
    </source>
</evidence>
<evidence type="ECO:0000256" key="7">
    <source>
        <dbReference type="ARBA" id="ARBA00023004"/>
    </source>
</evidence>
<protein>
    <recommendedName>
        <fullName evidence="13">Cytochrome P450 monooxygenase</fullName>
    </recommendedName>
</protein>
<name>M2THC4_COCH5</name>
<evidence type="ECO:0000256" key="5">
    <source>
        <dbReference type="ARBA" id="ARBA00022723"/>
    </source>
</evidence>
<evidence type="ECO:0008006" key="13">
    <source>
        <dbReference type="Google" id="ProtNLM"/>
    </source>
</evidence>
<dbReference type="eggNOG" id="KOG0157">
    <property type="taxonomic scope" value="Eukaryota"/>
</dbReference>
<reference evidence="12" key="2">
    <citation type="journal article" date="2013" name="PLoS Genet.">
        <title>Comparative genome structure, secondary metabolite, and effector coding capacity across Cochliobolus pathogens.</title>
        <authorList>
            <person name="Condon B.J."/>
            <person name="Leng Y."/>
            <person name="Wu D."/>
            <person name="Bushley K.E."/>
            <person name="Ohm R.A."/>
            <person name="Otillar R."/>
            <person name="Martin J."/>
            <person name="Schackwitz W."/>
            <person name="Grimwood J."/>
            <person name="MohdZainudin N."/>
            <person name="Xue C."/>
            <person name="Wang R."/>
            <person name="Manning V.A."/>
            <person name="Dhillon B."/>
            <person name="Tu Z.J."/>
            <person name="Steffenson B.J."/>
            <person name="Salamov A."/>
            <person name="Sun H."/>
            <person name="Lowry S."/>
            <person name="LaButti K."/>
            <person name="Han J."/>
            <person name="Copeland A."/>
            <person name="Lindquist E."/>
            <person name="Barry K."/>
            <person name="Schmutz J."/>
            <person name="Baker S.E."/>
            <person name="Ciuffetti L.M."/>
            <person name="Grigoriev I.V."/>
            <person name="Zhong S."/>
            <person name="Turgeon B.G."/>
        </authorList>
    </citation>
    <scope>NUCLEOTIDE SEQUENCE [LARGE SCALE GENOMIC DNA]</scope>
    <source>
        <strain evidence="12">C5 / ATCC 48332 / race O</strain>
    </source>
</reference>
<evidence type="ECO:0000313" key="12">
    <source>
        <dbReference type="Proteomes" id="UP000016936"/>
    </source>
</evidence>